<feature type="signal peptide" evidence="2">
    <location>
        <begin position="1"/>
        <end position="19"/>
    </location>
</feature>
<dbReference type="RefSeq" id="XP_046113953.1">
    <property type="nucleotide sequence ID" value="XM_046264290.1"/>
</dbReference>
<accession>A0A9P7ZDF7</accession>
<gene>
    <name evidence="3" type="ORF">F5Z01DRAFT_667603</name>
</gene>
<evidence type="ECO:0000256" key="1">
    <source>
        <dbReference type="SAM" id="MobiDB-lite"/>
    </source>
</evidence>
<evidence type="ECO:0000313" key="3">
    <source>
        <dbReference type="EMBL" id="KAG9250029.1"/>
    </source>
</evidence>
<dbReference type="EMBL" id="MU251285">
    <property type="protein sequence ID" value="KAG9250029.1"/>
    <property type="molecule type" value="Genomic_DNA"/>
</dbReference>
<reference evidence="3" key="1">
    <citation type="journal article" date="2021" name="IMA Fungus">
        <title>Genomic characterization of three marine fungi, including Emericellopsis atlantica sp. nov. with signatures of a generalist lifestyle and marine biomass degradation.</title>
        <authorList>
            <person name="Hagestad O.C."/>
            <person name="Hou L."/>
            <person name="Andersen J.H."/>
            <person name="Hansen E.H."/>
            <person name="Altermark B."/>
            <person name="Li C."/>
            <person name="Kuhnert E."/>
            <person name="Cox R.J."/>
            <person name="Crous P.W."/>
            <person name="Spatafora J.W."/>
            <person name="Lail K."/>
            <person name="Amirebrahimi M."/>
            <person name="Lipzen A."/>
            <person name="Pangilinan J."/>
            <person name="Andreopoulos W."/>
            <person name="Hayes R.D."/>
            <person name="Ng V."/>
            <person name="Grigoriev I.V."/>
            <person name="Jackson S.A."/>
            <person name="Sutton T.D.S."/>
            <person name="Dobson A.D.W."/>
            <person name="Rama T."/>
        </authorList>
    </citation>
    <scope>NUCLEOTIDE SEQUENCE</scope>
    <source>
        <strain evidence="3">TS7</strain>
    </source>
</reference>
<comment type="caution">
    <text evidence="3">The sequence shown here is derived from an EMBL/GenBank/DDBJ whole genome shotgun (WGS) entry which is preliminary data.</text>
</comment>
<dbReference type="Proteomes" id="UP000887229">
    <property type="component" value="Unassembled WGS sequence"/>
</dbReference>
<dbReference type="GeneID" id="70295193"/>
<name>A0A9P7ZDF7_9HYPO</name>
<feature type="chain" id="PRO_5040169824" description="Secreted protein" evidence="2">
    <location>
        <begin position="20"/>
        <end position="122"/>
    </location>
</feature>
<protein>
    <recommendedName>
        <fullName evidence="5">Secreted protein</fullName>
    </recommendedName>
</protein>
<evidence type="ECO:0000313" key="4">
    <source>
        <dbReference type="Proteomes" id="UP000887229"/>
    </source>
</evidence>
<feature type="compositionally biased region" description="Polar residues" evidence="1">
    <location>
        <begin position="83"/>
        <end position="102"/>
    </location>
</feature>
<evidence type="ECO:0000256" key="2">
    <source>
        <dbReference type="SAM" id="SignalP"/>
    </source>
</evidence>
<evidence type="ECO:0008006" key="5">
    <source>
        <dbReference type="Google" id="ProtNLM"/>
    </source>
</evidence>
<organism evidence="3 4">
    <name type="scientific">Emericellopsis atlantica</name>
    <dbReference type="NCBI Taxonomy" id="2614577"/>
    <lineage>
        <taxon>Eukaryota</taxon>
        <taxon>Fungi</taxon>
        <taxon>Dikarya</taxon>
        <taxon>Ascomycota</taxon>
        <taxon>Pezizomycotina</taxon>
        <taxon>Sordariomycetes</taxon>
        <taxon>Hypocreomycetidae</taxon>
        <taxon>Hypocreales</taxon>
        <taxon>Bionectriaceae</taxon>
        <taxon>Emericellopsis</taxon>
    </lineage>
</organism>
<proteinExistence type="predicted"/>
<keyword evidence="4" id="KW-1185">Reference proteome</keyword>
<feature type="region of interest" description="Disordered" evidence="1">
    <location>
        <begin position="20"/>
        <end position="40"/>
    </location>
</feature>
<feature type="region of interest" description="Disordered" evidence="1">
    <location>
        <begin position="76"/>
        <end position="122"/>
    </location>
</feature>
<dbReference type="AlphaFoldDB" id="A0A9P7ZDF7"/>
<sequence>MSVRVSLLALVDLLRHLCSKSSQWGSGGSKEGTNCNRPTTDGDILRCDSAHTGQVGKKCELPATRRALRCNERTVDGLRGGSHLSSQPRGRTSKQHSLSWGTCRTRDREGGESRSGPAYSPL</sequence>
<keyword evidence="2" id="KW-0732">Signal</keyword>